<name>A0A8T0KCV1_PHAAN</name>
<dbReference type="EMBL" id="JABFOF010000005">
    <property type="protein sequence ID" value="KAG2397434.1"/>
    <property type="molecule type" value="Genomic_DNA"/>
</dbReference>
<organism evidence="1 2">
    <name type="scientific">Phaseolus angularis</name>
    <name type="common">Azuki bean</name>
    <name type="synonym">Vigna angularis</name>
    <dbReference type="NCBI Taxonomy" id="3914"/>
    <lineage>
        <taxon>Eukaryota</taxon>
        <taxon>Viridiplantae</taxon>
        <taxon>Streptophyta</taxon>
        <taxon>Embryophyta</taxon>
        <taxon>Tracheophyta</taxon>
        <taxon>Spermatophyta</taxon>
        <taxon>Magnoliopsida</taxon>
        <taxon>eudicotyledons</taxon>
        <taxon>Gunneridae</taxon>
        <taxon>Pentapetalae</taxon>
        <taxon>rosids</taxon>
        <taxon>fabids</taxon>
        <taxon>Fabales</taxon>
        <taxon>Fabaceae</taxon>
        <taxon>Papilionoideae</taxon>
        <taxon>50 kb inversion clade</taxon>
        <taxon>NPAAA clade</taxon>
        <taxon>indigoferoid/millettioid clade</taxon>
        <taxon>Phaseoleae</taxon>
        <taxon>Vigna</taxon>
    </lineage>
</organism>
<comment type="caution">
    <text evidence="1">The sequence shown here is derived from an EMBL/GenBank/DDBJ whole genome shotgun (WGS) entry which is preliminary data.</text>
</comment>
<dbReference type="AlphaFoldDB" id="A0A8T0KCV1"/>
<protein>
    <recommendedName>
        <fullName evidence="3">Aminotransferase-like plant mobile domain-containing protein</fullName>
    </recommendedName>
</protein>
<reference evidence="1 2" key="1">
    <citation type="submission" date="2020-05" db="EMBL/GenBank/DDBJ databases">
        <title>Vigna angularis (adzuki bean) Var. LongXiaoDou No. 4 denovo assembly.</title>
        <authorList>
            <person name="Xiang H."/>
        </authorList>
    </citation>
    <scope>NUCLEOTIDE SEQUENCE [LARGE SCALE GENOMIC DNA]</scope>
    <source>
        <tissue evidence="1">Leaf</tissue>
    </source>
</reference>
<dbReference type="Proteomes" id="UP000743370">
    <property type="component" value="Unassembled WGS sequence"/>
</dbReference>
<sequence>MDFSKEGGYKNLRLRVWSVTKAIVNINGILREIDKTRIGETPFKWCLYMNNPIKLCTPLLKEMVRRWVGRNECFVLKQRMVPFTVGDVCMGLGLGVGGLDVKFDDNFGDNIENLYQYNWAKVVHTFVVNSLRNASRMIRQRYIKDSVGLSGNVAVLQLWAVQRLGLTDGPHHIVFPRIIKWPLICWEWFLREEDRQNLIIRAALQLDEGPIPQHGGHDLGMSWEEVVMKKIEDNQRKMVEMKKELKTLAAMVGGCLEEEKDDVEGSLDVAPLHKKGYENDDGSVLIWVA</sequence>
<evidence type="ECO:0000313" key="1">
    <source>
        <dbReference type="EMBL" id="KAG2397434.1"/>
    </source>
</evidence>
<proteinExistence type="predicted"/>
<evidence type="ECO:0000313" key="2">
    <source>
        <dbReference type="Proteomes" id="UP000743370"/>
    </source>
</evidence>
<accession>A0A8T0KCV1</accession>
<gene>
    <name evidence="1" type="ORF">HKW66_Vig0143300</name>
</gene>
<evidence type="ECO:0008006" key="3">
    <source>
        <dbReference type="Google" id="ProtNLM"/>
    </source>
</evidence>